<keyword evidence="2" id="KW-1185">Reference proteome</keyword>
<dbReference type="Proteomes" id="UP001050975">
    <property type="component" value="Unassembled WGS sequence"/>
</dbReference>
<dbReference type="EMBL" id="BLAY01000048">
    <property type="protein sequence ID" value="GET38582.1"/>
    <property type="molecule type" value="Genomic_DNA"/>
</dbReference>
<dbReference type="AlphaFoldDB" id="A0AAV3X6S9"/>
<evidence type="ECO:0000313" key="1">
    <source>
        <dbReference type="EMBL" id="GET38582.1"/>
    </source>
</evidence>
<accession>A0AAV3X6S9</accession>
<sequence>MKKWGGQYVPPHKTRKILVGWASRPPLFLLTYPPILARCDRLEISGNFGCDRLLQQIASSSRYSLLAPFV</sequence>
<reference evidence="1" key="1">
    <citation type="submission" date="2019-10" db="EMBL/GenBank/DDBJ databases">
        <title>Draft genome sequece of Microseira wollei NIES-4236.</title>
        <authorList>
            <person name="Yamaguchi H."/>
            <person name="Suzuki S."/>
            <person name="Kawachi M."/>
        </authorList>
    </citation>
    <scope>NUCLEOTIDE SEQUENCE</scope>
    <source>
        <strain evidence="1">NIES-4236</strain>
    </source>
</reference>
<organism evidence="1 2">
    <name type="scientific">Microseira wollei NIES-4236</name>
    <dbReference type="NCBI Taxonomy" id="2530354"/>
    <lineage>
        <taxon>Bacteria</taxon>
        <taxon>Bacillati</taxon>
        <taxon>Cyanobacteriota</taxon>
        <taxon>Cyanophyceae</taxon>
        <taxon>Oscillatoriophycideae</taxon>
        <taxon>Aerosakkonematales</taxon>
        <taxon>Aerosakkonemataceae</taxon>
        <taxon>Microseira</taxon>
    </lineage>
</organism>
<evidence type="ECO:0000313" key="2">
    <source>
        <dbReference type="Proteomes" id="UP001050975"/>
    </source>
</evidence>
<proteinExistence type="predicted"/>
<gene>
    <name evidence="1" type="ORF">MiSe_33400</name>
</gene>
<name>A0AAV3X6S9_9CYAN</name>
<comment type="caution">
    <text evidence="1">The sequence shown here is derived from an EMBL/GenBank/DDBJ whole genome shotgun (WGS) entry which is preliminary data.</text>
</comment>
<protein>
    <submittedName>
        <fullName evidence="1">Uncharacterized protein</fullName>
    </submittedName>
</protein>